<dbReference type="PROSITE" id="PS51178">
    <property type="entry name" value="PASTA"/>
    <property type="match status" value="2"/>
</dbReference>
<dbReference type="Pfam" id="PF03793">
    <property type="entry name" value="PASTA"/>
    <property type="match status" value="2"/>
</dbReference>
<gene>
    <name evidence="10" type="ORF">BY453_105117</name>
    <name evidence="6" type="ORF">SAMN04488597_10117</name>
    <name evidence="7" type="ORF">SAMN04488598_103156</name>
    <name evidence="9" type="ORF">SAMN04515652_103155</name>
    <name evidence="8" type="ORF">SAMN04515654_101257</name>
</gene>
<reference evidence="10 14" key="3">
    <citation type="submission" date="2019-03" db="EMBL/GenBank/DDBJ databases">
        <title>Deep subsurface shale carbon reservoir microbial communities from Ohio and West Virginia, USA.</title>
        <authorList>
            <person name="Wrighton K."/>
        </authorList>
    </citation>
    <scope>NUCLEOTIDE SEQUENCE [LARGE SCALE GENOMIC DNA]</scope>
    <source>
        <strain evidence="10 14">UTICA-S4D12</strain>
    </source>
</reference>
<dbReference type="Proteomes" id="UP000324896">
    <property type="component" value="Unassembled WGS sequence"/>
</dbReference>
<evidence type="ECO:0000313" key="8">
    <source>
        <dbReference type="EMBL" id="SDI09622.1"/>
    </source>
</evidence>
<evidence type="ECO:0000259" key="5">
    <source>
        <dbReference type="PROSITE" id="PS51178"/>
    </source>
</evidence>
<protein>
    <submittedName>
        <fullName evidence="6">Stage V sporulation protein D (Sporulation-specific penicillin-binding protein)</fullName>
    </submittedName>
</protein>
<dbReference type="Gene3D" id="1.10.150.770">
    <property type="match status" value="1"/>
</dbReference>
<dbReference type="SUPFAM" id="SSF56519">
    <property type="entry name" value="Penicillin binding protein dimerisation domain"/>
    <property type="match status" value="1"/>
</dbReference>
<evidence type="ECO:0000313" key="9">
    <source>
        <dbReference type="EMBL" id="SES69898.1"/>
    </source>
</evidence>
<dbReference type="InterPro" id="IPR050515">
    <property type="entry name" value="Beta-lactam/transpept"/>
</dbReference>
<proteinExistence type="inferred from homology"/>
<evidence type="ECO:0000313" key="13">
    <source>
        <dbReference type="Proteomes" id="UP000199519"/>
    </source>
</evidence>
<dbReference type="Gene3D" id="3.30.10.20">
    <property type="match status" value="1"/>
</dbReference>
<dbReference type="InterPro" id="IPR012338">
    <property type="entry name" value="Beta-lactam/transpept-like"/>
</dbReference>
<dbReference type="Proteomes" id="UP000199519">
    <property type="component" value="Unassembled WGS sequence"/>
</dbReference>
<dbReference type="Proteomes" id="UP000295758">
    <property type="component" value="Unassembled WGS sequence"/>
</dbReference>
<accession>A0A1G6HLA9</accession>
<evidence type="ECO:0000313" key="12">
    <source>
        <dbReference type="Proteomes" id="UP000198945"/>
    </source>
</evidence>
<comment type="subcellular location">
    <subcellularLocation>
        <location evidence="1">Membrane</location>
    </subcellularLocation>
</comment>
<dbReference type="AlphaFoldDB" id="A0A1G6HLA9"/>
<dbReference type="EMBL" id="FNBJ01000003">
    <property type="protein sequence ID" value="SDE92079.1"/>
    <property type="molecule type" value="Genomic_DNA"/>
</dbReference>
<comment type="similarity">
    <text evidence="2">Belongs to the transpeptidase family.</text>
</comment>
<dbReference type="Gene3D" id="3.30.450.330">
    <property type="match status" value="1"/>
</dbReference>
<evidence type="ECO:0000313" key="7">
    <source>
        <dbReference type="EMBL" id="SDE92079.1"/>
    </source>
</evidence>
<keyword evidence="3 4" id="KW-0472">Membrane</keyword>
<dbReference type="InterPro" id="IPR036138">
    <property type="entry name" value="PBP_dimer_sf"/>
</dbReference>
<feature type="domain" description="PASTA" evidence="5">
    <location>
        <begin position="630"/>
        <end position="689"/>
    </location>
</feature>
<dbReference type="PANTHER" id="PTHR30627">
    <property type="entry name" value="PEPTIDOGLYCAN D,D-TRANSPEPTIDASE"/>
    <property type="match status" value="1"/>
</dbReference>
<dbReference type="InterPro" id="IPR005543">
    <property type="entry name" value="PASTA_dom"/>
</dbReference>
<dbReference type="Proteomes" id="UP000198945">
    <property type="component" value="Unassembled WGS sequence"/>
</dbReference>
<dbReference type="GO" id="GO:0005886">
    <property type="term" value="C:plasma membrane"/>
    <property type="evidence" value="ECO:0007669"/>
    <property type="project" value="TreeGrafter"/>
</dbReference>
<feature type="transmembrane region" description="Helical" evidence="4">
    <location>
        <begin position="12"/>
        <end position="32"/>
    </location>
</feature>
<dbReference type="InterPro" id="IPR001460">
    <property type="entry name" value="PCN-bd_Tpept"/>
</dbReference>
<dbReference type="InterPro" id="IPR005311">
    <property type="entry name" value="PBP_dimer"/>
</dbReference>
<name>A0A1G6HLA9_9FIRM</name>
<sequence>MRDFNEQVKNRLMFYFAVVFFVFILLVLRLVWIQVINSAEYKHKALSQRVKEFVIDSERGMIYDNTGRKIAVSLPAKTVVALPDNIINPQKTASELDPLLDINYNTIYRRITSDAAAIFLQRKIEDELYQKIEAKNLKGITFTEESKRYYPEGELASHILGFTGIDNNGLNGLELSYNNQLSGKAGKMIVERDAEGKTIPNGIRETVPGRDGYNIYLTIDEVIQYMAEKELENAEEKFDFSGGSIIVMDSSNGDILAMANTPTFNPNEFGKYPDRNWRNRAINDVFEPGSTFKIITAASALEEGVITENDILTDPAHIYVAGEEINCWSRYGHGKQSFAEVIKNSCNPGFVEVGLKMNKETFYSYIKAFGFGEQTGIRLPAEARGIIPEYERIGLIELATFTFGHGLSVTPIQLAAAISAVANDGKLMRPRLVKKVDTGNSSENIINDPEVVRQVISKSTADKTKELLKQVVETGTGTQAAIEGYQIGGKTGTAKHYNEDIYDSSFIGIVEAAERDLVILTILYDIKGETYYGSQTAAPVFRNLTSNILNYLNVKPDTSKKNGYETNETELEVPNLIGKSFLKAESDLRDQGFNVKLIGDGELVRAQLPDPETLTNYNSTVWLFSNEQFKEELLLAVPDFRGMEAAAAVKLAKQKGLNVVLDGSGKVIGQSVYPGKRIKSSKKINLKLR</sequence>
<dbReference type="Gene3D" id="3.90.1310.10">
    <property type="entry name" value="Penicillin-binding protein 2a (Domain 2)"/>
    <property type="match status" value="1"/>
</dbReference>
<organism evidence="6 15">
    <name type="scientific">Halanaerobium congolense</name>
    <dbReference type="NCBI Taxonomy" id="54121"/>
    <lineage>
        <taxon>Bacteria</taxon>
        <taxon>Bacillati</taxon>
        <taxon>Bacillota</taxon>
        <taxon>Clostridia</taxon>
        <taxon>Halanaerobiales</taxon>
        <taxon>Halanaerobiaceae</taxon>
        <taxon>Halanaerobium</taxon>
    </lineage>
</organism>
<dbReference type="SUPFAM" id="SSF54184">
    <property type="entry name" value="Penicillin-binding protein 2x (pbp-2x), c-terminal domain"/>
    <property type="match status" value="2"/>
</dbReference>
<dbReference type="GO" id="GO:0008658">
    <property type="term" value="F:penicillin binding"/>
    <property type="evidence" value="ECO:0007669"/>
    <property type="project" value="InterPro"/>
</dbReference>
<dbReference type="EMBL" id="FOHG01000003">
    <property type="protein sequence ID" value="SES69898.1"/>
    <property type="molecule type" value="Genomic_DNA"/>
</dbReference>
<evidence type="ECO:0000256" key="4">
    <source>
        <dbReference type="SAM" id="Phobius"/>
    </source>
</evidence>
<reference evidence="11 13" key="1">
    <citation type="submission" date="2016-10" db="EMBL/GenBank/DDBJ databases">
        <authorList>
            <person name="Varghese N."/>
            <person name="Submissions S."/>
        </authorList>
    </citation>
    <scope>NUCLEOTIDE SEQUENCE [LARGE SCALE GENOMIC DNA]</scope>
    <source>
        <strain evidence="6 15">WG10</strain>
        <strain evidence="7 13">WG2</strain>
        <strain evidence="9 11">WG5</strain>
    </source>
</reference>
<dbReference type="EMBL" id="FNEH01000001">
    <property type="protein sequence ID" value="SDI09622.1"/>
    <property type="molecule type" value="Genomic_DNA"/>
</dbReference>
<evidence type="ECO:0000256" key="3">
    <source>
        <dbReference type="ARBA" id="ARBA00023136"/>
    </source>
</evidence>
<dbReference type="CDD" id="cd06575">
    <property type="entry name" value="PASTA_Pbp2x-like_2"/>
    <property type="match status" value="1"/>
</dbReference>
<feature type="domain" description="PASTA" evidence="5">
    <location>
        <begin position="567"/>
        <end position="627"/>
    </location>
</feature>
<evidence type="ECO:0000313" key="11">
    <source>
        <dbReference type="Proteomes" id="UP000198612"/>
    </source>
</evidence>
<evidence type="ECO:0000256" key="1">
    <source>
        <dbReference type="ARBA" id="ARBA00004370"/>
    </source>
</evidence>
<dbReference type="GO" id="GO:0071555">
    <property type="term" value="P:cell wall organization"/>
    <property type="evidence" value="ECO:0007669"/>
    <property type="project" value="TreeGrafter"/>
</dbReference>
<dbReference type="Pfam" id="PF00905">
    <property type="entry name" value="Transpeptidase"/>
    <property type="match status" value="1"/>
</dbReference>
<dbReference type="Gene3D" id="3.40.710.10">
    <property type="entry name" value="DD-peptidase/beta-lactamase superfamily"/>
    <property type="match status" value="1"/>
</dbReference>
<dbReference type="EMBL" id="SOAA01000005">
    <property type="protein sequence ID" value="TDS33108.1"/>
    <property type="molecule type" value="Genomic_DNA"/>
</dbReference>
<reference evidence="8 12" key="2">
    <citation type="submission" date="2016-10" db="EMBL/GenBank/DDBJ databases">
        <authorList>
            <person name="de Groot N.N."/>
        </authorList>
    </citation>
    <scope>NUCLEOTIDE SEQUENCE [LARGE SCALE GENOMIC DNA]</scope>
    <source>
        <strain evidence="8 12">WG7</strain>
    </source>
</reference>
<dbReference type="EMBL" id="FMYT01000001">
    <property type="protein sequence ID" value="SDB95040.1"/>
    <property type="molecule type" value="Genomic_DNA"/>
</dbReference>
<evidence type="ECO:0000313" key="10">
    <source>
        <dbReference type="EMBL" id="TDS33108.1"/>
    </source>
</evidence>
<keyword evidence="13" id="KW-1185">Reference proteome</keyword>
<evidence type="ECO:0000313" key="14">
    <source>
        <dbReference type="Proteomes" id="UP000295758"/>
    </source>
</evidence>
<evidence type="ECO:0000313" key="6">
    <source>
        <dbReference type="EMBL" id="SDB95040.1"/>
    </source>
</evidence>
<dbReference type="Proteomes" id="UP000198612">
    <property type="component" value="Unassembled WGS sequence"/>
</dbReference>
<dbReference type="Pfam" id="PF03717">
    <property type="entry name" value="PBP_dimer"/>
    <property type="match status" value="1"/>
</dbReference>
<evidence type="ECO:0000256" key="2">
    <source>
        <dbReference type="ARBA" id="ARBA00007171"/>
    </source>
</evidence>
<dbReference type="SUPFAM" id="SSF56601">
    <property type="entry name" value="beta-lactamase/transpeptidase-like"/>
    <property type="match status" value="1"/>
</dbReference>
<dbReference type="RefSeq" id="WP_089655967.1">
    <property type="nucleotide sequence ID" value="NZ_FMYT01000001.1"/>
</dbReference>
<keyword evidence="4" id="KW-0812">Transmembrane</keyword>
<keyword evidence="4" id="KW-1133">Transmembrane helix</keyword>
<dbReference type="PANTHER" id="PTHR30627:SF1">
    <property type="entry name" value="PEPTIDOGLYCAN D,D-TRANSPEPTIDASE FTSI"/>
    <property type="match status" value="1"/>
</dbReference>
<dbReference type="SMART" id="SM00740">
    <property type="entry name" value="PASTA"/>
    <property type="match status" value="2"/>
</dbReference>
<evidence type="ECO:0000313" key="15">
    <source>
        <dbReference type="Proteomes" id="UP000324896"/>
    </source>
</evidence>